<dbReference type="EMBL" id="FNAC01000007">
    <property type="protein sequence ID" value="SDC84152.1"/>
    <property type="molecule type" value="Genomic_DNA"/>
</dbReference>
<dbReference type="AlphaFoldDB" id="A0A1G6PVB9"/>
<gene>
    <name evidence="1" type="ORF">SAMN04488104_100773</name>
</gene>
<dbReference type="OrthoDB" id="823533at2"/>
<accession>A0A1G6PVB9</accession>
<name>A0A1G6PVB9_9BACT</name>
<sequence>MSFVLLLTGTIKPFKGQLHSGRIDVSKREDDYFKAINFYLSKGFEVVFVENSDYSSKKIQSIKEKSKSFEYHTFLSKRSYLGKSFGEMEIFKFALENSTALNKVDYLIKITGRYIIKNISQLLSGVNGVDHEIYVNPTRNLRWADTRLMIIKKSFYYNYFLPCADKYLDESKGVYLENIQMKAILLYLVDGGELQLWPLYPAYDAYDGTHDEKVKFNLLKTLKYNLYFKFKKFVFKHRA</sequence>
<protein>
    <submittedName>
        <fullName evidence="1">Uncharacterized protein</fullName>
    </submittedName>
</protein>
<evidence type="ECO:0000313" key="1">
    <source>
        <dbReference type="EMBL" id="SDC84152.1"/>
    </source>
</evidence>
<evidence type="ECO:0000313" key="2">
    <source>
        <dbReference type="Proteomes" id="UP000199060"/>
    </source>
</evidence>
<keyword evidence="2" id="KW-1185">Reference proteome</keyword>
<proteinExistence type="predicted"/>
<dbReference type="RefSeq" id="WP_087938275.1">
    <property type="nucleotide sequence ID" value="NZ_FNAC01000007.1"/>
</dbReference>
<reference evidence="2" key="1">
    <citation type="submission" date="2016-10" db="EMBL/GenBank/DDBJ databases">
        <authorList>
            <person name="Varghese N."/>
            <person name="Submissions S."/>
        </authorList>
    </citation>
    <scope>NUCLEOTIDE SEQUENCE [LARGE SCALE GENOMIC DNA]</scope>
    <source>
        <strain evidence="2">DSM 23095</strain>
    </source>
</reference>
<dbReference type="STRING" id="686796.SAMN04488104_100773"/>
<organism evidence="1 2">
    <name type="scientific">Algoriphagus faecimaris</name>
    <dbReference type="NCBI Taxonomy" id="686796"/>
    <lineage>
        <taxon>Bacteria</taxon>
        <taxon>Pseudomonadati</taxon>
        <taxon>Bacteroidota</taxon>
        <taxon>Cytophagia</taxon>
        <taxon>Cytophagales</taxon>
        <taxon>Cyclobacteriaceae</taxon>
        <taxon>Algoriphagus</taxon>
    </lineage>
</organism>
<dbReference type="Proteomes" id="UP000199060">
    <property type="component" value="Unassembled WGS sequence"/>
</dbReference>